<dbReference type="Proteomes" id="UP001162131">
    <property type="component" value="Unassembled WGS sequence"/>
</dbReference>
<feature type="domain" description="C2H2-type" evidence="8">
    <location>
        <begin position="115"/>
        <end position="143"/>
    </location>
</feature>
<sequence length="169" mass="18919">MSTTLIPNFECITNSQEFNYCCELCGIGFDTPLQLRDHLIKDFELDTDSISFLQFRLGLGYETHTVGSPKSADSCSTTESECDEVECPTCGKFFKGHKGLQQHIGKAHSSKEKGVTCSICHKTFKHQHALTFHDRQVHQKATRVTCGICGASVYNKYMLSKHISKQHPA</sequence>
<evidence type="ECO:0000259" key="8">
    <source>
        <dbReference type="PROSITE" id="PS50157"/>
    </source>
</evidence>
<evidence type="ECO:0000256" key="2">
    <source>
        <dbReference type="ARBA" id="ARBA00022723"/>
    </source>
</evidence>
<keyword evidence="2" id="KW-0479">Metal-binding</keyword>
<reference evidence="9" key="1">
    <citation type="submission" date="2021-09" db="EMBL/GenBank/DDBJ databases">
        <authorList>
            <consortium name="AG Swart"/>
            <person name="Singh M."/>
            <person name="Singh A."/>
            <person name="Seah K."/>
            <person name="Emmerich C."/>
        </authorList>
    </citation>
    <scope>NUCLEOTIDE SEQUENCE</scope>
    <source>
        <strain evidence="9">ATCC30299</strain>
    </source>
</reference>
<dbReference type="GO" id="GO:0005634">
    <property type="term" value="C:nucleus"/>
    <property type="evidence" value="ECO:0007669"/>
    <property type="project" value="UniProtKB-SubCell"/>
</dbReference>
<dbReference type="EMBL" id="CAJZBQ010000001">
    <property type="protein sequence ID" value="CAG9310022.1"/>
    <property type="molecule type" value="Genomic_DNA"/>
</dbReference>
<accession>A0AAU9I6X3</accession>
<name>A0AAU9I6X3_9CILI</name>
<dbReference type="Gene3D" id="3.30.160.60">
    <property type="entry name" value="Classic Zinc Finger"/>
    <property type="match status" value="2"/>
</dbReference>
<organism evidence="9 10">
    <name type="scientific">Blepharisma stoltei</name>
    <dbReference type="NCBI Taxonomy" id="1481888"/>
    <lineage>
        <taxon>Eukaryota</taxon>
        <taxon>Sar</taxon>
        <taxon>Alveolata</taxon>
        <taxon>Ciliophora</taxon>
        <taxon>Postciliodesmatophora</taxon>
        <taxon>Heterotrichea</taxon>
        <taxon>Heterotrichida</taxon>
        <taxon>Blepharismidae</taxon>
        <taxon>Blepharisma</taxon>
    </lineage>
</organism>
<protein>
    <recommendedName>
        <fullName evidence="8">C2H2-type domain-containing protein</fullName>
    </recommendedName>
</protein>
<keyword evidence="4 7" id="KW-0863">Zinc-finger</keyword>
<dbReference type="InterPro" id="IPR050888">
    <property type="entry name" value="ZnF_C2H2-type_TF"/>
</dbReference>
<feature type="domain" description="C2H2-type" evidence="8">
    <location>
        <begin position="85"/>
        <end position="113"/>
    </location>
</feature>
<evidence type="ECO:0000256" key="6">
    <source>
        <dbReference type="ARBA" id="ARBA00023242"/>
    </source>
</evidence>
<evidence type="ECO:0000313" key="10">
    <source>
        <dbReference type="Proteomes" id="UP001162131"/>
    </source>
</evidence>
<evidence type="ECO:0000313" key="9">
    <source>
        <dbReference type="EMBL" id="CAG9310022.1"/>
    </source>
</evidence>
<dbReference type="AlphaFoldDB" id="A0AAU9I6X3"/>
<evidence type="ECO:0000256" key="1">
    <source>
        <dbReference type="ARBA" id="ARBA00004123"/>
    </source>
</evidence>
<evidence type="ECO:0000256" key="5">
    <source>
        <dbReference type="ARBA" id="ARBA00022833"/>
    </source>
</evidence>
<comment type="caution">
    <text evidence="9">The sequence shown here is derived from an EMBL/GenBank/DDBJ whole genome shotgun (WGS) entry which is preliminary data.</text>
</comment>
<dbReference type="Pfam" id="PF00096">
    <property type="entry name" value="zf-C2H2"/>
    <property type="match status" value="1"/>
</dbReference>
<dbReference type="PROSITE" id="PS50157">
    <property type="entry name" value="ZINC_FINGER_C2H2_2"/>
    <property type="match status" value="2"/>
</dbReference>
<dbReference type="GO" id="GO:0008270">
    <property type="term" value="F:zinc ion binding"/>
    <property type="evidence" value="ECO:0007669"/>
    <property type="project" value="UniProtKB-KW"/>
</dbReference>
<proteinExistence type="predicted"/>
<dbReference type="Pfam" id="PF05605">
    <property type="entry name" value="zf-Di19"/>
    <property type="match status" value="1"/>
</dbReference>
<evidence type="ECO:0000256" key="3">
    <source>
        <dbReference type="ARBA" id="ARBA00022737"/>
    </source>
</evidence>
<comment type="subcellular location">
    <subcellularLocation>
        <location evidence="1">Nucleus</location>
    </subcellularLocation>
</comment>
<dbReference type="PANTHER" id="PTHR24406">
    <property type="entry name" value="TRANSCRIPTIONAL REPRESSOR CTCFL-RELATED"/>
    <property type="match status" value="1"/>
</dbReference>
<gene>
    <name evidence="9" type="ORF">BSTOLATCC_MIC235</name>
</gene>
<keyword evidence="3" id="KW-0677">Repeat</keyword>
<dbReference type="Pfam" id="PF12874">
    <property type="entry name" value="zf-met"/>
    <property type="match status" value="1"/>
</dbReference>
<keyword evidence="10" id="KW-1185">Reference proteome</keyword>
<dbReference type="PROSITE" id="PS00028">
    <property type="entry name" value="ZINC_FINGER_C2H2_1"/>
    <property type="match status" value="3"/>
</dbReference>
<keyword evidence="5" id="KW-0862">Zinc</keyword>
<dbReference type="InterPro" id="IPR013087">
    <property type="entry name" value="Znf_C2H2_type"/>
</dbReference>
<dbReference type="InterPro" id="IPR036236">
    <property type="entry name" value="Znf_C2H2_sf"/>
</dbReference>
<dbReference type="SUPFAM" id="SSF57667">
    <property type="entry name" value="beta-beta-alpha zinc fingers"/>
    <property type="match status" value="1"/>
</dbReference>
<keyword evidence="6" id="KW-0539">Nucleus</keyword>
<evidence type="ECO:0000256" key="4">
    <source>
        <dbReference type="ARBA" id="ARBA00022771"/>
    </source>
</evidence>
<dbReference type="SMART" id="SM00355">
    <property type="entry name" value="ZnF_C2H2"/>
    <property type="match status" value="4"/>
</dbReference>
<dbReference type="InterPro" id="IPR008598">
    <property type="entry name" value="Di19_Zn-bd"/>
</dbReference>
<evidence type="ECO:0000256" key="7">
    <source>
        <dbReference type="PROSITE-ProRule" id="PRU00042"/>
    </source>
</evidence>